<dbReference type="InterPro" id="IPR051280">
    <property type="entry name" value="Cl-channel/antiporter"/>
</dbReference>
<dbReference type="Pfam" id="PF00571">
    <property type="entry name" value="CBS"/>
    <property type="match status" value="1"/>
</dbReference>
<keyword evidence="5" id="KW-0677">Repeat</keyword>
<feature type="transmembrane region" description="Helical" evidence="14">
    <location>
        <begin position="456"/>
        <end position="478"/>
    </location>
</feature>
<dbReference type="GO" id="GO:0034707">
    <property type="term" value="C:chloride channel complex"/>
    <property type="evidence" value="ECO:0007669"/>
    <property type="project" value="UniProtKB-KW"/>
</dbReference>
<feature type="transmembrane region" description="Helical" evidence="14">
    <location>
        <begin position="281"/>
        <end position="303"/>
    </location>
</feature>
<feature type="transmembrane region" description="Helical" evidence="14">
    <location>
        <begin position="246"/>
        <end position="269"/>
    </location>
</feature>
<dbReference type="eggNOG" id="KOG0474">
    <property type="taxonomic scope" value="Eukaryota"/>
</dbReference>
<protein>
    <recommendedName>
        <fullName evidence="14">Chloride channel protein</fullName>
    </recommendedName>
</protein>
<dbReference type="Gramene" id="EFJ13201">
    <property type="protein sequence ID" value="EFJ13201"/>
    <property type="gene ID" value="SELMODRAFT_181899"/>
</dbReference>
<dbReference type="InterPro" id="IPR001807">
    <property type="entry name" value="ClC"/>
</dbReference>
<evidence type="ECO:0000256" key="1">
    <source>
        <dbReference type="ARBA" id="ARBA00004141"/>
    </source>
</evidence>
<gene>
    <name evidence="16" type="ORF">SELMODRAFT_181899</name>
</gene>
<organism evidence="17">
    <name type="scientific">Selaginella moellendorffii</name>
    <name type="common">Spikemoss</name>
    <dbReference type="NCBI Taxonomy" id="88036"/>
    <lineage>
        <taxon>Eukaryota</taxon>
        <taxon>Viridiplantae</taxon>
        <taxon>Streptophyta</taxon>
        <taxon>Embryophyta</taxon>
        <taxon>Tracheophyta</taxon>
        <taxon>Lycopodiopsida</taxon>
        <taxon>Selaginellales</taxon>
        <taxon>Selaginellaceae</taxon>
        <taxon>Selaginella</taxon>
    </lineage>
</organism>
<keyword evidence="6" id="KW-0407">Ion channel</keyword>
<dbReference type="HOGENOM" id="CLU_003181_4_0_1"/>
<dbReference type="SUPFAM" id="SSF81340">
    <property type="entry name" value="Clc chloride channel"/>
    <property type="match status" value="1"/>
</dbReference>
<dbReference type="InterPro" id="IPR002251">
    <property type="entry name" value="Cl_channel_pln"/>
</dbReference>
<dbReference type="FunCoup" id="D8SQP8">
    <property type="interactions" value="3753"/>
</dbReference>
<evidence type="ECO:0000256" key="4">
    <source>
        <dbReference type="ARBA" id="ARBA00022692"/>
    </source>
</evidence>
<dbReference type="Pfam" id="PF00654">
    <property type="entry name" value="Voltage_CLC"/>
    <property type="match status" value="1"/>
</dbReference>
<dbReference type="CDD" id="cd04591">
    <property type="entry name" value="CBS_pair_voltage-gated_CLC_euk_bac"/>
    <property type="match status" value="1"/>
</dbReference>
<proteinExistence type="inferred from homology"/>
<keyword evidence="8 14" id="KW-0406">Ion transport</keyword>
<dbReference type="FunFam" id="1.10.3080.10:FF:000004">
    <property type="entry name" value="Chloride channel ClC3"/>
    <property type="match status" value="1"/>
</dbReference>
<evidence type="ECO:0000256" key="5">
    <source>
        <dbReference type="ARBA" id="ARBA00022737"/>
    </source>
</evidence>
<dbReference type="PRINTS" id="PR00762">
    <property type="entry name" value="CLCHANNEL"/>
</dbReference>
<dbReference type="SMART" id="SM00116">
    <property type="entry name" value="CBS"/>
    <property type="match status" value="2"/>
</dbReference>
<evidence type="ECO:0000313" key="16">
    <source>
        <dbReference type="EMBL" id="EFJ13201.1"/>
    </source>
</evidence>
<evidence type="ECO:0000259" key="15">
    <source>
        <dbReference type="PROSITE" id="PS51371"/>
    </source>
</evidence>
<dbReference type="Gene3D" id="1.10.3080.10">
    <property type="entry name" value="Clc chloride channel"/>
    <property type="match status" value="1"/>
</dbReference>
<dbReference type="AlphaFoldDB" id="D8SQP8"/>
<evidence type="ECO:0000313" key="17">
    <source>
        <dbReference type="Proteomes" id="UP000001514"/>
    </source>
</evidence>
<dbReference type="PANTHER" id="PTHR11689:SF144">
    <property type="entry name" value="CHLORIDE CHANNEL PROTEIN"/>
    <property type="match status" value="1"/>
</dbReference>
<accession>D8SQP8</accession>
<dbReference type="PRINTS" id="PR01120">
    <property type="entry name" value="CLCHANNELPLT"/>
</dbReference>
<dbReference type="InParanoid" id="D8SQP8"/>
<dbReference type="GO" id="GO:0022857">
    <property type="term" value="F:transmembrane transporter activity"/>
    <property type="evidence" value="ECO:0000318"/>
    <property type="project" value="GO_Central"/>
</dbReference>
<evidence type="ECO:0000256" key="6">
    <source>
        <dbReference type="ARBA" id="ARBA00022882"/>
    </source>
</evidence>
<dbReference type="InterPro" id="IPR046342">
    <property type="entry name" value="CBS_dom_sf"/>
</dbReference>
<keyword evidence="6" id="KW-0851">Voltage-gated channel</keyword>
<feature type="transmembrane region" description="Helical" evidence="14">
    <location>
        <begin position="515"/>
        <end position="540"/>
    </location>
</feature>
<keyword evidence="9 13" id="KW-0129">CBS domain</keyword>
<keyword evidence="10 14" id="KW-0472">Membrane</keyword>
<evidence type="ECO:0000256" key="3">
    <source>
        <dbReference type="ARBA" id="ARBA00022448"/>
    </source>
</evidence>
<dbReference type="GO" id="GO:0005247">
    <property type="term" value="F:voltage-gated chloride channel activity"/>
    <property type="evidence" value="ECO:0007669"/>
    <property type="project" value="InterPro"/>
</dbReference>
<evidence type="ECO:0000256" key="12">
    <source>
        <dbReference type="ARBA" id="ARBA00023214"/>
    </source>
</evidence>
<evidence type="ECO:0000256" key="14">
    <source>
        <dbReference type="RuleBase" id="RU361221"/>
    </source>
</evidence>
<comment type="similarity">
    <text evidence="2 14">Belongs to the chloride channel (TC 2.A.49) family.</text>
</comment>
<sequence length="786" mass="85605">MESQGLALVDVERGDGNGTDFKEPLLPRKKPHFPVFATGSESFSFTGIIKSDVSSLESLDYEIVENDVFKQDWRARTNYEVLQYVIMKWTFACLIGVLTGLVALLINLAVENIAGAKLLITLKLLQSNRYVLAGLLLTGINLVLVLFSSVLCVYFGPAAAGSGIPEVKAYLNGIDAPEILAPNTLVVKILGSIGAVSAGLCVGKEGPLVHIGACIASLLGQGGSKRYHLRWKWLQVFKKDKDRRDLVTCGAAAGVAGAFKAPVGGVLFALEEASSWWRSSLLWRTFFTSAVVAVVLRIGSMLCKEGKCGLFGAGGLILFDVSDVVVGFSLLDFLPVVVLGVSGGIIGSIFNKLSSRTCVFYSHYLHKKGSLAKVMLACFVALVTSIFCLCLPALGHCRPCPHEALMANECPSYGRTGNFKKFNCEAGHYNDLASLLFTTNDDAIRNLFSTNTPQEYHYASVLIFLVETFLLTLMTYGIAVPSGLFIPVILNGASFGRLVGILMSASHNLKLDEGLYAVLGAAAFLGGSMRMTVSLCVILLELTNNLSMLPLVMLVLLISKTVGDIFNKGLYDIHVRLKGFPLLESHSEPFMHQLTAADALKNPLVKMARVEKVGVIMDILRNTRHNAFPVIDFSSPPGKPVFCGLVLRSHLLVLLKHKAFQPRRDSSLDILKLFSGFDFAKPGSGKGMVIDNIEVSSEEDGMYIDMYPITNASPYTVLETMSLAKAYTLFRQLGLRHLCVMPKTPQDEPILGILTRHDFVPENLLTLYPYLKHKATKVPRLSSFLA</sequence>
<feature type="domain" description="CBS" evidence="15">
    <location>
        <begin position="706"/>
        <end position="776"/>
    </location>
</feature>
<dbReference type="EMBL" id="GL377634">
    <property type="protein sequence ID" value="EFJ13201.1"/>
    <property type="molecule type" value="Genomic_DNA"/>
</dbReference>
<evidence type="ECO:0000256" key="7">
    <source>
        <dbReference type="ARBA" id="ARBA00022989"/>
    </source>
</evidence>
<dbReference type="PANTHER" id="PTHR11689">
    <property type="entry name" value="CHLORIDE CHANNEL PROTEIN CLC FAMILY MEMBER"/>
    <property type="match status" value="1"/>
</dbReference>
<comment type="subcellular location">
    <subcellularLocation>
        <location evidence="1 14">Membrane</location>
        <topology evidence="1 14">Multi-pass membrane protein</topology>
    </subcellularLocation>
</comment>
<dbReference type="STRING" id="88036.D8SQP8"/>
<keyword evidence="7 14" id="KW-1133">Transmembrane helix</keyword>
<dbReference type="OrthoDB" id="428525at2759"/>
<keyword evidence="3 14" id="KW-0813">Transport</keyword>
<feature type="transmembrane region" description="Helical" evidence="14">
    <location>
        <begin position="484"/>
        <end position="503"/>
    </location>
</feature>
<dbReference type="Proteomes" id="UP000001514">
    <property type="component" value="Unassembled WGS sequence"/>
</dbReference>
<reference evidence="16 17" key="1">
    <citation type="journal article" date="2011" name="Science">
        <title>The Selaginella genome identifies genetic changes associated with the evolution of vascular plants.</title>
        <authorList>
            <person name="Banks J.A."/>
            <person name="Nishiyama T."/>
            <person name="Hasebe M."/>
            <person name="Bowman J.L."/>
            <person name="Gribskov M."/>
            <person name="dePamphilis C."/>
            <person name="Albert V.A."/>
            <person name="Aono N."/>
            <person name="Aoyama T."/>
            <person name="Ambrose B.A."/>
            <person name="Ashton N.W."/>
            <person name="Axtell M.J."/>
            <person name="Barker E."/>
            <person name="Barker M.S."/>
            <person name="Bennetzen J.L."/>
            <person name="Bonawitz N.D."/>
            <person name="Chapple C."/>
            <person name="Cheng C."/>
            <person name="Correa L.G."/>
            <person name="Dacre M."/>
            <person name="DeBarry J."/>
            <person name="Dreyer I."/>
            <person name="Elias M."/>
            <person name="Engstrom E.M."/>
            <person name="Estelle M."/>
            <person name="Feng L."/>
            <person name="Finet C."/>
            <person name="Floyd S.K."/>
            <person name="Frommer W.B."/>
            <person name="Fujita T."/>
            <person name="Gramzow L."/>
            <person name="Gutensohn M."/>
            <person name="Harholt J."/>
            <person name="Hattori M."/>
            <person name="Heyl A."/>
            <person name="Hirai T."/>
            <person name="Hiwatashi Y."/>
            <person name="Ishikawa M."/>
            <person name="Iwata M."/>
            <person name="Karol K.G."/>
            <person name="Koehler B."/>
            <person name="Kolukisaoglu U."/>
            <person name="Kubo M."/>
            <person name="Kurata T."/>
            <person name="Lalonde S."/>
            <person name="Li K."/>
            <person name="Li Y."/>
            <person name="Litt A."/>
            <person name="Lyons E."/>
            <person name="Manning G."/>
            <person name="Maruyama T."/>
            <person name="Michael T.P."/>
            <person name="Mikami K."/>
            <person name="Miyazaki S."/>
            <person name="Morinaga S."/>
            <person name="Murata T."/>
            <person name="Mueller-Roeber B."/>
            <person name="Nelson D.R."/>
            <person name="Obara M."/>
            <person name="Oguri Y."/>
            <person name="Olmstead R.G."/>
            <person name="Onodera N."/>
            <person name="Petersen B.L."/>
            <person name="Pils B."/>
            <person name="Prigge M."/>
            <person name="Rensing S.A."/>
            <person name="Riano-Pachon D.M."/>
            <person name="Roberts A.W."/>
            <person name="Sato Y."/>
            <person name="Scheller H.V."/>
            <person name="Schulz B."/>
            <person name="Schulz C."/>
            <person name="Shakirov E.V."/>
            <person name="Shibagaki N."/>
            <person name="Shinohara N."/>
            <person name="Shippen D.E."/>
            <person name="Soerensen I."/>
            <person name="Sotooka R."/>
            <person name="Sugimoto N."/>
            <person name="Sugita M."/>
            <person name="Sumikawa N."/>
            <person name="Tanurdzic M."/>
            <person name="Theissen G."/>
            <person name="Ulvskov P."/>
            <person name="Wakazuki S."/>
            <person name="Weng J.K."/>
            <person name="Willats W.W."/>
            <person name="Wipf D."/>
            <person name="Wolf P.G."/>
            <person name="Yang L."/>
            <person name="Zimmer A.D."/>
            <person name="Zhu Q."/>
            <person name="Mitros T."/>
            <person name="Hellsten U."/>
            <person name="Loque D."/>
            <person name="Otillar R."/>
            <person name="Salamov A."/>
            <person name="Schmutz J."/>
            <person name="Shapiro H."/>
            <person name="Lindquist E."/>
            <person name="Lucas S."/>
            <person name="Rokhsar D."/>
            <person name="Grigoriev I.V."/>
        </authorList>
    </citation>
    <scope>NUCLEOTIDE SEQUENCE [LARGE SCALE GENOMIC DNA]</scope>
</reference>
<feature type="transmembrane region" description="Helical" evidence="14">
    <location>
        <begin position="89"/>
        <end position="110"/>
    </location>
</feature>
<evidence type="ECO:0000256" key="2">
    <source>
        <dbReference type="ARBA" id="ARBA00009476"/>
    </source>
</evidence>
<keyword evidence="11" id="KW-0869">Chloride channel</keyword>
<dbReference type="CDD" id="cd03685">
    <property type="entry name" value="ClC_6_like"/>
    <property type="match status" value="1"/>
</dbReference>
<feature type="transmembrane region" description="Helical" evidence="14">
    <location>
        <begin position="130"/>
        <end position="155"/>
    </location>
</feature>
<keyword evidence="12 14" id="KW-0868">Chloride</keyword>
<feature type="transmembrane region" description="Helical" evidence="14">
    <location>
        <begin position="546"/>
        <end position="566"/>
    </location>
</feature>
<keyword evidence="4 14" id="KW-0812">Transmembrane</keyword>
<dbReference type="InterPro" id="IPR000644">
    <property type="entry name" value="CBS_dom"/>
</dbReference>
<dbReference type="OMA" id="YLIRLKW"/>
<evidence type="ECO:0000256" key="8">
    <source>
        <dbReference type="ARBA" id="ARBA00023065"/>
    </source>
</evidence>
<evidence type="ECO:0000256" key="10">
    <source>
        <dbReference type="ARBA" id="ARBA00023136"/>
    </source>
</evidence>
<evidence type="ECO:0000256" key="9">
    <source>
        <dbReference type="ARBA" id="ARBA00023122"/>
    </source>
</evidence>
<evidence type="ECO:0000256" key="13">
    <source>
        <dbReference type="PROSITE-ProRule" id="PRU00703"/>
    </source>
</evidence>
<dbReference type="SUPFAM" id="SSF54631">
    <property type="entry name" value="CBS-domain pair"/>
    <property type="match status" value="1"/>
</dbReference>
<evidence type="ECO:0000256" key="11">
    <source>
        <dbReference type="ARBA" id="ARBA00023173"/>
    </source>
</evidence>
<dbReference type="KEGG" id="smo:SELMODRAFT_181899"/>
<keyword evidence="17" id="KW-1185">Reference proteome</keyword>
<feature type="transmembrane region" description="Helical" evidence="14">
    <location>
        <begin position="324"/>
        <end position="350"/>
    </location>
</feature>
<name>D8SQP8_SELML</name>
<dbReference type="PROSITE" id="PS51371">
    <property type="entry name" value="CBS"/>
    <property type="match status" value="1"/>
</dbReference>
<feature type="transmembrane region" description="Helical" evidence="14">
    <location>
        <begin position="370"/>
        <end position="394"/>
    </location>
</feature>
<dbReference type="InterPro" id="IPR014743">
    <property type="entry name" value="Cl-channel_core"/>
</dbReference>